<dbReference type="GO" id="GO:0042709">
    <property type="term" value="C:succinate-CoA ligase complex"/>
    <property type="evidence" value="ECO:0007669"/>
    <property type="project" value="TreeGrafter"/>
</dbReference>
<keyword evidence="1" id="KW-0436">Ligase</keyword>
<dbReference type="Proteomes" id="UP000034531">
    <property type="component" value="Unassembled WGS sequence"/>
</dbReference>
<evidence type="ECO:0000313" key="7">
    <source>
        <dbReference type="EMBL" id="KKR48171.1"/>
    </source>
</evidence>
<dbReference type="GO" id="GO:0004775">
    <property type="term" value="F:succinate-CoA ligase (ADP-forming) activity"/>
    <property type="evidence" value="ECO:0007669"/>
    <property type="project" value="TreeGrafter"/>
</dbReference>
<accession>A0A0G0RE64</accession>
<dbReference type="Pfam" id="PF08442">
    <property type="entry name" value="ATP-grasp_2"/>
    <property type="match status" value="1"/>
</dbReference>
<evidence type="ECO:0000259" key="6">
    <source>
        <dbReference type="PROSITE" id="PS50975"/>
    </source>
</evidence>
<dbReference type="SUPFAM" id="SSF56059">
    <property type="entry name" value="Glutathione synthetase ATP-binding domain-like"/>
    <property type="match status" value="1"/>
</dbReference>
<dbReference type="GO" id="GO:0005524">
    <property type="term" value="F:ATP binding"/>
    <property type="evidence" value="ECO:0007669"/>
    <property type="project" value="UniProtKB-UniRule"/>
</dbReference>
<dbReference type="EMBL" id="LBYI01000046">
    <property type="protein sequence ID" value="KKR48171.1"/>
    <property type="molecule type" value="Genomic_DNA"/>
</dbReference>
<dbReference type="GO" id="GO:0006104">
    <property type="term" value="P:succinyl-CoA metabolic process"/>
    <property type="evidence" value="ECO:0007669"/>
    <property type="project" value="TreeGrafter"/>
</dbReference>
<dbReference type="Pfam" id="PF16114">
    <property type="entry name" value="Citrate_bind"/>
    <property type="match status" value="1"/>
</dbReference>
<dbReference type="Gene3D" id="3.30.1490.20">
    <property type="entry name" value="ATP-grasp fold, A domain"/>
    <property type="match status" value="1"/>
</dbReference>
<keyword evidence="2 5" id="KW-0547">Nucleotide-binding</keyword>
<keyword evidence="3" id="KW-0808">Transferase</keyword>
<dbReference type="Gene3D" id="3.30.470.20">
    <property type="entry name" value="ATP-grasp fold, B domain"/>
    <property type="match status" value="1"/>
</dbReference>
<evidence type="ECO:0000256" key="1">
    <source>
        <dbReference type="ARBA" id="ARBA00022598"/>
    </source>
</evidence>
<dbReference type="AlphaFoldDB" id="A0A0G0RE64"/>
<feature type="domain" description="ATP-grasp" evidence="6">
    <location>
        <begin position="9"/>
        <end position="218"/>
    </location>
</feature>
<comment type="caution">
    <text evidence="7">The sequence shown here is derived from an EMBL/GenBank/DDBJ whole genome shotgun (WGS) entry which is preliminary data.</text>
</comment>
<evidence type="ECO:0000313" key="8">
    <source>
        <dbReference type="Proteomes" id="UP000034531"/>
    </source>
</evidence>
<dbReference type="InterPro" id="IPR005809">
    <property type="entry name" value="Succ_CoA_ligase-like_bsu"/>
</dbReference>
<evidence type="ECO:0000256" key="2">
    <source>
        <dbReference type="ARBA" id="ARBA00022741"/>
    </source>
</evidence>
<dbReference type="GO" id="GO:0006099">
    <property type="term" value="P:tricarboxylic acid cycle"/>
    <property type="evidence" value="ECO:0007669"/>
    <property type="project" value="InterPro"/>
</dbReference>
<evidence type="ECO:0000256" key="5">
    <source>
        <dbReference type="PROSITE-ProRule" id="PRU00409"/>
    </source>
</evidence>
<dbReference type="PANTHER" id="PTHR11815:SF10">
    <property type="entry name" value="SUCCINATE--COA LIGASE [GDP-FORMING] SUBUNIT BETA, MITOCHONDRIAL"/>
    <property type="match status" value="1"/>
</dbReference>
<dbReference type="GO" id="GO:0046872">
    <property type="term" value="F:metal ion binding"/>
    <property type="evidence" value="ECO:0007669"/>
    <property type="project" value="InterPro"/>
</dbReference>
<dbReference type="PROSITE" id="PS50975">
    <property type="entry name" value="ATP_GRASP"/>
    <property type="match status" value="1"/>
</dbReference>
<dbReference type="InterPro" id="IPR013650">
    <property type="entry name" value="ATP-grasp_succ-CoA_synth-type"/>
</dbReference>
<dbReference type="InterPro" id="IPR013815">
    <property type="entry name" value="ATP_grasp_subdomain_1"/>
</dbReference>
<name>A0A0G0RE64_9BACT</name>
<reference evidence="7 8" key="1">
    <citation type="journal article" date="2015" name="Nature">
        <title>rRNA introns, odd ribosomes, and small enigmatic genomes across a large radiation of phyla.</title>
        <authorList>
            <person name="Brown C.T."/>
            <person name="Hug L.A."/>
            <person name="Thomas B.C."/>
            <person name="Sharon I."/>
            <person name="Castelle C.J."/>
            <person name="Singh A."/>
            <person name="Wilkins M.J."/>
            <person name="Williams K.H."/>
            <person name="Banfield J.F."/>
        </authorList>
    </citation>
    <scope>NUCLEOTIDE SEQUENCE [LARGE SCALE GENOMIC DNA]</scope>
</reference>
<keyword evidence="3" id="KW-0012">Acyltransferase</keyword>
<dbReference type="PANTHER" id="PTHR11815">
    <property type="entry name" value="SUCCINYL-COA SYNTHETASE BETA CHAIN"/>
    <property type="match status" value="1"/>
</dbReference>
<dbReference type="Gene3D" id="3.40.50.261">
    <property type="entry name" value="Succinyl-CoA synthetase domains"/>
    <property type="match status" value="1"/>
</dbReference>
<evidence type="ECO:0000256" key="3">
    <source>
        <dbReference type="ARBA" id="ARBA00023315"/>
    </source>
</evidence>
<dbReference type="PIRSF" id="PIRSF001554">
    <property type="entry name" value="SucCS_beta"/>
    <property type="match status" value="1"/>
</dbReference>
<dbReference type="InterPro" id="IPR016102">
    <property type="entry name" value="Succinyl-CoA_synth-like"/>
</dbReference>
<gene>
    <name evidence="7" type="ORF">UT84_C0046G0004</name>
</gene>
<proteinExistence type="predicted"/>
<organism evidence="7 8">
    <name type="scientific">Candidatus Curtissbacteria bacterium GW2011_GWA1_40_16</name>
    <dbReference type="NCBI Taxonomy" id="1618405"/>
    <lineage>
        <taxon>Bacteria</taxon>
        <taxon>Candidatus Curtissiibacteriota</taxon>
    </lineage>
</organism>
<comment type="catalytic activity">
    <reaction evidence="4">
        <text>oxaloacetate + acetyl-CoA + ADP + phosphate = citrate + ATP + CoA</text>
        <dbReference type="Rhea" id="RHEA:21160"/>
        <dbReference type="ChEBI" id="CHEBI:16452"/>
        <dbReference type="ChEBI" id="CHEBI:16947"/>
        <dbReference type="ChEBI" id="CHEBI:30616"/>
        <dbReference type="ChEBI" id="CHEBI:43474"/>
        <dbReference type="ChEBI" id="CHEBI:57287"/>
        <dbReference type="ChEBI" id="CHEBI:57288"/>
        <dbReference type="ChEBI" id="CHEBI:456216"/>
        <dbReference type="EC" id="2.3.3.8"/>
    </reaction>
</comment>
<protein>
    <submittedName>
        <fullName evidence="7">Succinyl-CoA synthetase, beta subunit</fullName>
    </submittedName>
</protein>
<dbReference type="InterPro" id="IPR032263">
    <property type="entry name" value="Citrate-bd"/>
</dbReference>
<evidence type="ECO:0000256" key="4">
    <source>
        <dbReference type="ARBA" id="ARBA00047593"/>
    </source>
</evidence>
<dbReference type="GO" id="GO:0005829">
    <property type="term" value="C:cytosol"/>
    <property type="evidence" value="ECO:0007669"/>
    <property type="project" value="TreeGrafter"/>
</dbReference>
<dbReference type="InterPro" id="IPR011761">
    <property type="entry name" value="ATP-grasp"/>
</dbReference>
<keyword evidence="5" id="KW-0067">ATP-binding</keyword>
<sequence>MKLFEFEGHKILSKVGIKSPFFVTCENLDELHQARRRLKFPIVAKVQVLSGKRGKGGGVKVCKSEKQLIDFCKGMFGKEFSGEQVRFINLAEKVEIEEEYYASITYDTVLGIPFLLFSLEGGVGIEEVKQQSSEKILRVNIDPIGGLSEKSLKKIVGSDSALGDFLIRLWDVFWRYDCRLVEVNPLAKTAQGYIAVDAKVILDDNGLSRHRDLEVLPKGAVQAVATVREIQAKKIDEEDYRGSAGSTFIEFDGSSGGEAGDIAILASGGGASLLVMDAVFDAGGKPANYTEYSGNPPREKVAKLTKITLSREGLSGCLVAGAVANFTDIFETLSGFTAGLKEVKAKPAYPIVIRRGGPRQKEAYEMLEKFAKKEEFDIHLFSPQTPISVACRTMVELCEKFKNLNRGKANH</sequence>
<dbReference type="SUPFAM" id="SSF52210">
    <property type="entry name" value="Succinyl-CoA synthetase domains"/>
    <property type="match status" value="1"/>
</dbReference>
<dbReference type="GO" id="GO:0003878">
    <property type="term" value="F:ATP citrate synthase activity"/>
    <property type="evidence" value="ECO:0007669"/>
    <property type="project" value="UniProtKB-EC"/>
</dbReference>